<evidence type="ECO:0000313" key="2">
    <source>
        <dbReference type="Proteomes" id="UP000597656"/>
    </source>
</evidence>
<gene>
    <name evidence="1" type="ORF">GCM10011609_86870</name>
</gene>
<dbReference type="InterPro" id="IPR011024">
    <property type="entry name" value="G_crystallin-like"/>
</dbReference>
<dbReference type="Pfam" id="PF03995">
    <property type="entry name" value="Inhibitor_I36"/>
    <property type="match status" value="1"/>
</dbReference>
<name>A0ABQ2IVP6_9PSEU</name>
<dbReference type="Proteomes" id="UP000597656">
    <property type="component" value="Unassembled WGS sequence"/>
</dbReference>
<dbReference type="Gene3D" id="2.60.20.10">
    <property type="entry name" value="Crystallins"/>
    <property type="match status" value="1"/>
</dbReference>
<dbReference type="SUPFAM" id="SSF49695">
    <property type="entry name" value="gamma-Crystallin-like"/>
    <property type="match status" value="1"/>
</dbReference>
<protein>
    <recommendedName>
        <fullName evidence="3">Peptidase inhibitor family I36</fullName>
    </recommendedName>
</protein>
<accession>A0ABQ2IVP6</accession>
<evidence type="ECO:0008006" key="3">
    <source>
        <dbReference type="Google" id="ProtNLM"/>
    </source>
</evidence>
<evidence type="ECO:0000313" key="1">
    <source>
        <dbReference type="EMBL" id="GGN29656.1"/>
    </source>
</evidence>
<proteinExistence type="predicted"/>
<dbReference type="RefSeq" id="WP_189160682.1">
    <property type="nucleotide sequence ID" value="NZ_BMNC01000032.1"/>
</dbReference>
<dbReference type="EMBL" id="BMNC01000032">
    <property type="protein sequence ID" value="GGN29656.1"/>
    <property type="molecule type" value="Genomic_DNA"/>
</dbReference>
<comment type="caution">
    <text evidence="1">The sequence shown here is derived from an EMBL/GenBank/DDBJ whole genome shotgun (WGS) entry which is preliminary data.</text>
</comment>
<sequence length="133" mass="14049">MSDDRVLHVSAKRRALGAFGAFSAAVASLLIMGGDASGAADCRSFEYCLYSDSGFAGAEVNGFAGTRDLGSRSNQANSVINNTDVCLWLFDGVNFQGDSVQVRPGARVDELGPMNNRISSIQVRPANCIENPI</sequence>
<reference evidence="2" key="1">
    <citation type="journal article" date="2019" name="Int. J. Syst. Evol. Microbiol.">
        <title>The Global Catalogue of Microorganisms (GCM) 10K type strain sequencing project: providing services to taxonomists for standard genome sequencing and annotation.</title>
        <authorList>
            <consortium name="The Broad Institute Genomics Platform"/>
            <consortium name="The Broad Institute Genome Sequencing Center for Infectious Disease"/>
            <person name="Wu L."/>
            <person name="Ma J."/>
        </authorList>
    </citation>
    <scope>NUCLEOTIDE SEQUENCE [LARGE SCALE GENOMIC DNA]</scope>
    <source>
        <strain evidence="2">CGMCC 4.7319</strain>
    </source>
</reference>
<keyword evidence="2" id="KW-1185">Reference proteome</keyword>
<organism evidence="1 2">
    <name type="scientific">Lentzea pudingi</name>
    <dbReference type="NCBI Taxonomy" id="1789439"/>
    <lineage>
        <taxon>Bacteria</taxon>
        <taxon>Bacillati</taxon>
        <taxon>Actinomycetota</taxon>
        <taxon>Actinomycetes</taxon>
        <taxon>Pseudonocardiales</taxon>
        <taxon>Pseudonocardiaceae</taxon>
        <taxon>Lentzea</taxon>
    </lineage>
</organism>